<evidence type="ECO:0000256" key="1">
    <source>
        <dbReference type="SAM" id="SignalP"/>
    </source>
</evidence>
<sequence>MFHPFILLAFSLIGMAIAIPRPHNGMVNTPSVRDVGVTFSSPNYASEGTFLLMDKQTPRCMPFATIASVQICVEDVACAFYTSKNCGVDAGEEPDFSVGCGDVARIPDELTARTYASYQCGLATMFAGQGEEGGAVRLLSTPHVSTEDAGDVQ</sequence>
<organism evidence="2 3">
    <name type="scientific">Stemphylium lycopersici</name>
    <name type="common">Tomato gray leaf spot disease fungus</name>
    <name type="synonym">Thyrospora lycopersici</name>
    <dbReference type="NCBI Taxonomy" id="183478"/>
    <lineage>
        <taxon>Eukaryota</taxon>
        <taxon>Fungi</taxon>
        <taxon>Dikarya</taxon>
        <taxon>Ascomycota</taxon>
        <taxon>Pezizomycotina</taxon>
        <taxon>Dothideomycetes</taxon>
        <taxon>Pleosporomycetidae</taxon>
        <taxon>Pleosporales</taxon>
        <taxon>Pleosporineae</taxon>
        <taxon>Pleosporaceae</taxon>
        <taxon>Stemphylium</taxon>
    </lineage>
</organism>
<dbReference type="OrthoDB" id="3679522at2759"/>
<accession>A0A364N797</accession>
<feature type="signal peptide" evidence="1">
    <location>
        <begin position="1"/>
        <end position="18"/>
    </location>
</feature>
<feature type="chain" id="PRO_5016792749" evidence="1">
    <location>
        <begin position="19"/>
        <end position="153"/>
    </location>
</feature>
<evidence type="ECO:0000313" key="2">
    <source>
        <dbReference type="EMBL" id="RAR13194.1"/>
    </source>
</evidence>
<dbReference type="EMBL" id="QGDH01000039">
    <property type="protein sequence ID" value="RAR13194.1"/>
    <property type="molecule type" value="Genomic_DNA"/>
</dbReference>
<evidence type="ECO:0000313" key="3">
    <source>
        <dbReference type="Proteomes" id="UP000249619"/>
    </source>
</evidence>
<protein>
    <submittedName>
        <fullName evidence="2">Uncharacterized protein</fullName>
    </submittedName>
</protein>
<name>A0A364N797_STELY</name>
<keyword evidence="3" id="KW-1185">Reference proteome</keyword>
<proteinExistence type="predicted"/>
<keyword evidence="1" id="KW-0732">Signal</keyword>
<dbReference type="Proteomes" id="UP000249619">
    <property type="component" value="Unassembled WGS sequence"/>
</dbReference>
<dbReference type="AlphaFoldDB" id="A0A364N797"/>
<reference evidence="3" key="1">
    <citation type="submission" date="2018-05" db="EMBL/GenBank/DDBJ databases">
        <title>Draft genome sequence of Stemphylium lycopersici strain CIDEFI 213.</title>
        <authorList>
            <person name="Medina R."/>
            <person name="Franco M.E.E."/>
            <person name="Lucentini C.G."/>
            <person name="Saparrat M.C.N."/>
            <person name="Balatti P.A."/>
        </authorList>
    </citation>
    <scope>NUCLEOTIDE SEQUENCE [LARGE SCALE GENOMIC DNA]</scope>
    <source>
        <strain evidence="3">CIDEFI 213</strain>
    </source>
</reference>
<gene>
    <name evidence="2" type="ORF">DDE83_003450</name>
</gene>
<comment type="caution">
    <text evidence="2">The sequence shown here is derived from an EMBL/GenBank/DDBJ whole genome shotgun (WGS) entry which is preliminary data.</text>
</comment>